<dbReference type="GO" id="GO:0034237">
    <property type="term" value="F:protein kinase A regulatory subunit binding"/>
    <property type="evidence" value="ECO:0007669"/>
    <property type="project" value="TreeGrafter"/>
</dbReference>
<dbReference type="InterPro" id="IPR026534">
    <property type="entry name" value="PRRC1"/>
</dbReference>
<keyword evidence="2" id="KW-1185">Reference proteome</keyword>
<dbReference type="Proteomes" id="UP000277928">
    <property type="component" value="Unassembled WGS sequence"/>
</dbReference>
<dbReference type="STRING" id="42156.A0A3P6SRC1"/>
<proteinExistence type="predicted"/>
<dbReference type="EMBL" id="UYRX01000245">
    <property type="protein sequence ID" value="VDK78402.1"/>
    <property type="molecule type" value="Genomic_DNA"/>
</dbReference>
<dbReference type="OrthoDB" id="4968544at2759"/>
<reference evidence="1 2" key="1">
    <citation type="submission" date="2018-08" db="EMBL/GenBank/DDBJ databases">
        <authorList>
            <person name="Laetsch R D."/>
            <person name="Stevens L."/>
            <person name="Kumar S."/>
            <person name="Blaxter L. M."/>
        </authorList>
    </citation>
    <scope>NUCLEOTIDE SEQUENCE [LARGE SCALE GENOMIC DNA]</scope>
</reference>
<dbReference type="OMA" id="ELFPDQW"/>
<protein>
    <submittedName>
        <fullName evidence="1">Uncharacterized protein</fullName>
    </submittedName>
</protein>
<evidence type="ECO:0000313" key="2">
    <source>
        <dbReference type="Proteomes" id="UP000277928"/>
    </source>
</evidence>
<dbReference type="PANTHER" id="PTHR23276">
    <property type="entry name" value="PROTEIN PRRC1"/>
    <property type="match status" value="1"/>
</dbReference>
<dbReference type="AlphaFoldDB" id="A0A3P6SRC1"/>
<name>A0A3P6SRC1_LITSI</name>
<dbReference type="GO" id="GO:0005737">
    <property type="term" value="C:cytoplasm"/>
    <property type="evidence" value="ECO:0007669"/>
    <property type="project" value="TreeGrafter"/>
</dbReference>
<organism evidence="1 2">
    <name type="scientific">Litomosoides sigmodontis</name>
    <name type="common">Filarial nematode worm</name>
    <dbReference type="NCBI Taxonomy" id="42156"/>
    <lineage>
        <taxon>Eukaryota</taxon>
        <taxon>Metazoa</taxon>
        <taxon>Ecdysozoa</taxon>
        <taxon>Nematoda</taxon>
        <taxon>Chromadorea</taxon>
        <taxon>Rhabditida</taxon>
        <taxon>Spirurina</taxon>
        <taxon>Spiruromorpha</taxon>
        <taxon>Filarioidea</taxon>
        <taxon>Onchocercidae</taxon>
        <taxon>Litomosoides</taxon>
    </lineage>
</organism>
<gene>
    <name evidence="1" type="ORF">NLS_LOCUS4076</name>
</gene>
<evidence type="ECO:0000313" key="1">
    <source>
        <dbReference type="EMBL" id="VDK78402.1"/>
    </source>
</evidence>
<dbReference type="PANTHER" id="PTHR23276:SF2">
    <property type="entry name" value="PROTEIN PRRC1"/>
    <property type="match status" value="1"/>
</dbReference>
<sequence>MGSTPGGLEGNLPPPPTQLPSFYMQQKEAALVPPVPPQLHPPLEPLATTVPCTVKNSQVPSTTFLPLPPSTFPAIPSTFALPSAERLASSVPVVTPTAPVSFTSSPATPVVQEYPVVVSPEIHTANTVVDQTVSSTPLLQPMVVPPTQMMIPMNEQETEQTISVINDESQGVGVLHWFQQTVQQSEFLSKMASKAKIGMDSVLTVLDPGMRSFLNGSDVLHAVILCFTSDRIVDAVKHGLRQTFSEIIFSEIPIEAEFATNIQIIGYNSAWKKAKECVANVRNNNNISAETAIFVIQPFLFQINDSWFDTALILAQKGDIEVSVFIQATQVDADVIATLQKHTPKGYAPDAFATTVGYAYAEMYGGNPDDWQRDLLSFSSTELYQAASIALATNLKRIMSMQGERSQ</sequence>
<accession>A0A3P6SRC1</accession>